<evidence type="ECO:0000256" key="6">
    <source>
        <dbReference type="RuleBase" id="RU000492"/>
    </source>
</evidence>
<sequence>MFSFDKLGISKELCRICKANNFFIPTKIQAKVIPHALNGRDIIGYAQTGSGKTIAYLLPIIQNLVKKKTAFFSIILVPSRELAFQIASYFEAFGNIFGIKIVVLVGGLENFSQKALLSLNPHILICTPGRLIEHLEKFLKNKIKKLEILVIDEADRLFQLDFKKEFSIIFSELPKNKQSLFFSATMSLNLENLQKNNMKNPVKIQINRKYKVVKTLQQNYIFIPQKLKDCYFIYLCNEFNGSSILVFVDTQKCAEKKTLLAKFLGFNAEYLHGGMNQNKRLEILQKFRFGKIKILIATDLASRGLDIPNVDLVLNYDLPHLAKEYLHRVGRTARAGKSGRTINIVTQYDIHLCQKIETLVQQKFILLNFKLAHVLILEQTVDKMKQKVNFLISSFKKN</sequence>
<dbReference type="SUPFAM" id="SSF52540">
    <property type="entry name" value="P-loop containing nucleoside triphosphate hydrolases"/>
    <property type="match status" value="1"/>
</dbReference>
<geneLocation type="nucleomorph" evidence="10"/>
<dbReference type="InterPro" id="IPR011545">
    <property type="entry name" value="DEAD/DEAH_box_helicase_dom"/>
</dbReference>
<evidence type="ECO:0000313" key="11">
    <source>
        <dbReference type="Proteomes" id="UP000243127"/>
    </source>
</evidence>
<dbReference type="InterPro" id="IPR050079">
    <property type="entry name" value="DEAD_box_RNA_helicase"/>
</dbReference>
<dbReference type="InterPro" id="IPR001650">
    <property type="entry name" value="Helicase_C-like"/>
</dbReference>
<dbReference type="SMART" id="SM00490">
    <property type="entry name" value="HELICc"/>
    <property type="match status" value="1"/>
</dbReference>
<dbReference type="Proteomes" id="UP000243127">
    <property type="component" value="Nucleomorph 3"/>
</dbReference>
<dbReference type="InterPro" id="IPR000629">
    <property type="entry name" value="RNA-helicase_DEAD-box_CS"/>
</dbReference>
<dbReference type="PROSITE" id="PS51195">
    <property type="entry name" value="Q_MOTIF"/>
    <property type="match status" value="1"/>
</dbReference>
<dbReference type="PROSITE" id="PS51194">
    <property type="entry name" value="HELICASE_CTER"/>
    <property type="match status" value="1"/>
</dbReference>
<reference evidence="10 11" key="1">
    <citation type="journal article" date="2007" name="Proc. Natl. Acad. Sci. U.S.A.">
        <title>Nucleomorph genome of Hemiselmis andersenii reveals complete intron loss and compaction as a driver of protein structure and function.</title>
        <authorList>
            <person name="Lane C.E."/>
            <person name="van den Heuvel K."/>
            <person name="Kozera C."/>
            <person name="Curtis B.A."/>
            <person name="Parsons B.J."/>
            <person name="Bowman S."/>
            <person name="Archibald J.M."/>
        </authorList>
    </citation>
    <scope>NUCLEOTIDE SEQUENCE [LARGE SCALE GENOMIC DNA]</scope>
    <source>
        <strain evidence="10 11">CCMP644</strain>
    </source>
</reference>
<dbReference type="GO" id="GO:0003676">
    <property type="term" value="F:nucleic acid binding"/>
    <property type="evidence" value="ECO:0007669"/>
    <property type="project" value="InterPro"/>
</dbReference>
<keyword evidence="4 6" id="KW-0067">ATP-binding</keyword>
<evidence type="ECO:0000256" key="5">
    <source>
        <dbReference type="PROSITE-ProRule" id="PRU00552"/>
    </source>
</evidence>
<evidence type="ECO:0000256" key="2">
    <source>
        <dbReference type="ARBA" id="ARBA00022801"/>
    </source>
</evidence>
<dbReference type="InterPro" id="IPR014001">
    <property type="entry name" value="Helicase_ATP-bd"/>
</dbReference>
<evidence type="ECO:0000259" key="7">
    <source>
        <dbReference type="PROSITE" id="PS51192"/>
    </source>
</evidence>
<evidence type="ECO:0000313" key="10">
    <source>
        <dbReference type="EMBL" id="ABW98205.1"/>
    </source>
</evidence>
<evidence type="ECO:0000256" key="4">
    <source>
        <dbReference type="ARBA" id="ARBA00022840"/>
    </source>
</evidence>
<keyword evidence="1 6" id="KW-0547">Nucleotide-binding</keyword>
<dbReference type="PANTHER" id="PTHR47959:SF24">
    <property type="entry name" value="ATP-DEPENDENT RNA HELICASE"/>
    <property type="match status" value="1"/>
</dbReference>
<evidence type="ECO:0000259" key="8">
    <source>
        <dbReference type="PROSITE" id="PS51194"/>
    </source>
</evidence>
<dbReference type="CDD" id="cd18787">
    <property type="entry name" value="SF2_C_DEAD"/>
    <property type="match status" value="1"/>
</dbReference>
<feature type="domain" description="Helicase ATP-binding" evidence="7">
    <location>
        <begin position="33"/>
        <end position="204"/>
    </location>
</feature>
<dbReference type="Pfam" id="PF00271">
    <property type="entry name" value="Helicase_C"/>
    <property type="match status" value="1"/>
</dbReference>
<dbReference type="PANTHER" id="PTHR47959">
    <property type="entry name" value="ATP-DEPENDENT RNA HELICASE RHLE-RELATED"/>
    <property type="match status" value="1"/>
</dbReference>
<feature type="domain" description="Helicase C-terminal" evidence="8">
    <location>
        <begin position="215"/>
        <end position="375"/>
    </location>
</feature>
<organism evidence="10 11">
    <name type="scientific">Hemiselmis andersenii</name>
    <name type="common">Cryptophyte alga</name>
    <dbReference type="NCBI Taxonomy" id="464988"/>
    <lineage>
        <taxon>Eukaryota</taxon>
        <taxon>Cryptophyceae</taxon>
        <taxon>Cryptomonadales</taxon>
        <taxon>Hemiselmidaceae</taxon>
        <taxon>Hemiselmis</taxon>
    </lineage>
</organism>
<gene>
    <name evidence="10" type="ORF">HAN_3g395</name>
</gene>
<dbReference type="GeneID" id="5739468"/>
<feature type="domain" description="DEAD-box RNA helicase Q" evidence="9">
    <location>
        <begin position="2"/>
        <end position="30"/>
    </location>
</feature>
<comment type="similarity">
    <text evidence="6">Belongs to the DEAD box helicase family.</text>
</comment>
<dbReference type="EMBL" id="CP000883">
    <property type="protein sequence ID" value="ABW98205.1"/>
    <property type="molecule type" value="Genomic_DNA"/>
</dbReference>
<dbReference type="GO" id="GO:0005524">
    <property type="term" value="F:ATP binding"/>
    <property type="evidence" value="ECO:0007669"/>
    <property type="project" value="UniProtKB-KW"/>
</dbReference>
<dbReference type="AlphaFoldDB" id="A9BL22"/>
<dbReference type="RefSeq" id="XP_001712530.1">
    <property type="nucleotide sequence ID" value="XM_001712478.1"/>
</dbReference>
<dbReference type="InterPro" id="IPR027417">
    <property type="entry name" value="P-loop_NTPase"/>
</dbReference>
<evidence type="ECO:0000256" key="1">
    <source>
        <dbReference type="ARBA" id="ARBA00022741"/>
    </source>
</evidence>
<dbReference type="SMART" id="SM00487">
    <property type="entry name" value="DEXDc"/>
    <property type="match status" value="1"/>
</dbReference>
<evidence type="ECO:0000259" key="9">
    <source>
        <dbReference type="PROSITE" id="PS51195"/>
    </source>
</evidence>
<dbReference type="GO" id="GO:0016787">
    <property type="term" value="F:hydrolase activity"/>
    <property type="evidence" value="ECO:0007669"/>
    <property type="project" value="UniProtKB-KW"/>
</dbReference>
<feature type="short sequence motif" description="Q motif" evidence="5">
    <location>
        <begin position="2"/>
        <end position="30"/>
    </location>
</feature>
<name>A9BL22_HEMAN</name>
<dbReference type="PROSITE" id="PS00039">
    <property type="entry name" value="DEAD_ATP_HELICASE"/>
    <property type="match status" value="1"/>
</dbReference>
<keyword evidence="10" id="KW-0542">Nucleomorph</keyword>
<evidence type="ECO:0000256" key="3">
    <source>
        <dbReference type="ARBA" id="ARBA00022806"/>
    </source>
</evidence>
<dbReference type="GO" id="GO:0005829">
    <property type="term" value="C:cytosol"/>
    <property type="evidence" value="ECO:0007669"/>
    <property type="project" value="TreeGrafter"/>
</dbReference>
<keyword evidence="3 6" id="KW-0347">Helicase</keyword>
<dbReference type="Pfam" id="PF00270">
    <property type="entry name" value="DEAD"/>
    <property type="match status" value="1"/>
</dbReference>
<proteinExistence type="inferred from homology"/>
<accession>A9BL22</accession>
<dbReference type="Gene3D" id="3.40.50.300">
    <property type="entry name" value="P-loop containing nucleotide triphosphate hydrolases"/>
    <property type="match status" value="2"/>
</dbReference>
<dbReference type="GO" id="GO:0003724">
    <property type="term" value="F:RNA helicase activity"/>
    <property type="evidence" value="ECO:0007669"/>
    <property type="project" value="InterPro"/>
</dbReference>
<dbReference type="PROSITE" id="PS51192">
    <property type="entry name" value="HELICASE_ATP_BIND_1"/>
    <property type="match status" value="1"/>
</dbReference>
<dbReference type="InterPro" id="IPR014014">
    <property type="entry name" value="RNA_helicase_DEAD_Q_motif"/>
</dbReference>
<keyword evidence="2 6" id="KW-0378">Hydrolase</keyword>
<protein>
    <submittedName>
        <fullName evidence="10">Rrp3</fullName>
    </submittedName>
</protein>